<keyword evidence="2" id="KW-1185">Reference proteome</keyword>
<dbReference type="RefSeq" id="WP_352145889.1">
    <property type="nucleotide sequence ID" value="NZ_JBEOZY010000002.1"/>
</dbReference>
<gene>
    <name evidence="1" type="ORF">ABT188_04000</name>
</gene>
<accession>A0ABV1SPV3</accession>
<evidence type="ECO:0008006" key="3">
    <source>
        <dbReference type="Google" id="ProtNLM"/>
    </source>
</evidence>
<sequence>MGTALVNFVYTTMRKRLNNPGSRYWLPTLLKEVKAPDGGTLTPLRAAEWKLGAIGGEQGTLVGNIIAKGWWMAVGAAFDDAQAREDESNDLPEDLDAFTARRSEANPLPTLSFSSVEIHHLPNAAVGELTGLTEDSDGYRGSVRITLGAHSQDEWKDRDHIKIKSRYLLRQEVVAADDPDDDSADPLPPTTTVVRGLEGVSWPKQVVEGRGTLELIARNLAFDVQVALHVSGKGSGRTLAARVDSISLAAGVNPTFCLARENLTIEDEGTDSESIERWKHAALEAVNSADAGRQLRAAMEAALSDPGQRDEFSTMVTQQLAASLDGVLGSVPTGALPVEGSDTGTGPVEQYLFDRVRHAVNSPASSFYPPAVIHSLDDPGLVPYRIPTLDLGPQSVEDIELSAVRLHDVTVDGLPNLLIPPEDARLTAEGIDLTLRLGRITGRPEIPGTRGSDGSPLRVPEPPLVLTGRFEAVFPPSGEDEDDVLRGQFKASLTRPSVAAGLVFSGPDADALEISLRSLDLQLAPEELTVEVTTGDLFREVIRSLFDSAQVKTVLVQGIRARTAARKDEIAAGLSTAARDIIAAHLTQ</sequence>
<reference evidence="1 2" key="1">
    <citation type="submission" date="2024-06" db="EMBL/GenBank/DDBJ databases">
        <title>The Natural Products Discovery Center: Release of the First 8490 Sequenced Strains for Exploring Actinobacteria Biosynthetic Diversity.</title>
        <authorList>
            <person name="Kalkreuter E."/>
            <person name="Kautsar S.A."/>
            <person name="Yang D."/>
            <person name="Bader C.D."/>
            <person name="Teijaro C.N."/>
            <person name="Fluegel L."/>
            <person name="Davis C.M."/>
            <person name="Simpson J.R."/>
            <person name="Lauterbach L."/>
            <person name="Steele A.D."/>
            <person name="Gui C."/>
            <person name="Meng S."/>
            <person name="Li G."/>
            <person name="Viehrig K."/>
            <person name="Ye F."/>
            <person name="Su P."/>
            <person name="Kiefer A.F."/>
            <person name="Nichols A."/>
            <person name="Cepeda A.J."/>
            <person name="Yan W."/>
            <person name="Fan B."/>
            <person name="Jiang Y."/>
            <person name="Adhikari A."/>
            <person name="Zheng C.-J."/>
            <person name="Schuster L."/>
            <person name="Cowan T.M."/>
            <person name="Smanski M.J."/>
            <person name="Chevrette M.G."/>
            <person name="De Carvalho L.P.S."/>
            <person name="Shen B."/>
        </authorList>
    </citation>
    <scope>NUCLEOTIDE SEQUENCE [LARGE SCALE GENOMIC DNA]</scope>
    <source>
        <strain evidence="1 2">NPDC001615</strain>
    </source>
</reference>
<dbReference type="EMBL" id="JBEOZY010000002">
    <property type="protein sequence ID" value="MER6163751.1"/>
    <property type="molecule type" value="Genomic_DNA"/>
</dbReference>
<evidence type="ECO:0000313" key="1">
    <source>
        <dbReference type="EMBL" id="MER6163751.1"/>
    </source>
</evidence>
<proteinExistence type="predicted"/>
<evidence type="ECO:0000313" key="2">
    <source>
        <dbReference type="Proteomes" id="UP001496720"/>
    </source>
</evidence>
<name>A0ABV1SPV3_9ACTN</name>
<organism evidence="1 2">
    <name type="scientific">Streptomyces violaceorubidus</name>
    <dbReference type="NCBI Taxonomy" id="284042"/>
    <lineage>
        <taxon>Bacteria</taxon>
        <taxon>Bacillati</taxon>
        <taxon>Actinomycetota</taxon>
        <taxon>Actinomycetes</taxon>
        <taxon>Kitasatosporales</taxon>
        <taxon>Streptomycetaceae</taxon>
        <taxon>Streptomyces</taxon>
    </lineage>
</organism>
<protein>
    <recommendedName>
        <fullName evidence="3">PE-PGRS family protein</fullName>
    </recommendedName>
</protein>
<dbReference type="Proteomes" id="UP001496720">
    <property type="component" value="Unassembled WGS sequence"/>
</dbReference>
<comment type="caution">
    <text evidence="1">The sequence shown here is derived from an EMBL/GenBank/DDBJ whole genome shotgun (WGS) entry which is preliminary data.</text>
</comment>